<comment type="function">
    <text evidence="7 10">This protein binds specifically to 23S rRNA; its binding is stimulated by other ribosomal proteins, e.g., L4, L17, and L20. It is important during the early stages of 50S assembly. It makes multiple contacts with different domains of the 23S rRNA in the assembled 50S subunit and ribosome.</text>
</comment>
<dbReference type="Pfam" id="PF00237">
    <property type="entry name" value="Ribosomal_L22"/>
    <property type="match status" value="1"/>
</dbReference>
<evidence type="ECO:0000256" key="8">
    <source>
        <dbReference type="RuleBase" id="RU004005"/>
    </source>
</evidence>
<dbReference type="InterPro" id="IPR001063">
    <property type="entry name" value="Ribosomal_uL22"/>
</dbReference>
<keyword evidence="4 7" id="KW-0689">Ribosomal protein</keyword>
<dbReference type="PANTHER" id="PTHR13501">
    <property type="entry name" value="CHLOROPLAST 50S RIBOSOMAL PROTEIN L22-RELATED"/>
    <property type="match status" value="1"/>
</dbReference>
<dbReference type="NCBIfam" id="TIGR01044">
    <property type="entry name" value="rplV_bact"/>
    <property type="match status" value="1"/>
</dbReference>
<evidence type="ECO:0000256" key="9">
    <source>
        <dbReference type="RuleBase" id="RU004006"/>
    </source>
</evidence>
<evidence type="ECO:0000256" key="6">
    <source>
        <dbReference type="ARBA" id="ARBA00035207"/>
    </source>
</evidence>
<proteinExistence type="inferred from homology"/>
<dbReference type="GO" id="GO:0005840">
    <property type="term" value="C:ribosome"/>
    <property type="evidence" value="ECO:0007669"/>
    <property type="project" value="UniProtKB-KW"/>
</dbReference>
<dbReference type="PROSITE" id="PS00464">
    <property type="entry name" value="RIBOSOMAL_L22"/>
    <property type="match status" value="1"/>
</dbReference>
<gene>
    <name evidence="7 11" type="primary">rplV</name>
    <name evidence="11" type="ORF">PPG34_15965</name>
</gene>
<evidence type="ECO:0000313" key="11">
    <source>
        <dbReference type="EMBL" id="MDT7043852.1"/>
    </source>
</evidence>
<keyword evidence="12" id="KW-1185">Reference proteome</keyword>
<dbReference type="RefSeq" id="WP_313834442.1">
    <property type="nucleotide sequence ID" value="NZ_JAQOUE010000002.1"/>
</dbReference>
<comment type="caution">
    <text evidence="11">The sequence shown here is derived from an EMBL/GenBank/DDBJ whole genome shotgun (WGS) entry which is preliminary data.</text>
</comment>
<protein>
    <recommendedName>
        <fullName evidence="6 7">Large ribosomal subunit protein uL22</fullName>
    </recommendedName>
</protein>
<dbReference type="PANTHER" id="PTHR13501:SF8">
    <property type="entry name" value="LARGE RIBOSOMAL SUBUNIT PROTEIN UL22M"/>
    <property type="match status" value="1"/>
</dbReference>
<evidence type="ECO:0000256" key="7">
    <source>
        <dbReference type="HAMAP-Rule" id="MF_01331"/>
    </source>
</evidence>
<evidence type="ECO:0000256" key="10">
    <source>
        <dbReference type="RuleBase" id="RU004008"/>
    </source>
</evidence>
<dbReference type="CDD" id="cd00336">
    <property type="entry name" value="Ribosomal_L22"/>
    <property type="match status" value="1"/>
</dbReference>
<keyword evidence="5 7" id="KW-0687">Ribonucleoprotein</keyword>
<comment type="similarity">
    <text evidence="1 7 8">Belongs to the universal ribosomal protein uL22 family.</text>
</comment>
<dbReference type="InterPro" id="IPR036394">
    <property type="entry name" value="Ribosomal_uL22_sf"/>
</dbReference>
<sequence length="114" mass="12679">MAEASAVLRFVRMTPRKMRMVIDLIRGREVPEALTLLKYLPRSAAPVVEKLLQSAVANAGQKELGDPESLRIVRAYVDCGPTLKRFRARSMGRANPIHKRMSHVTIVVAPSEVS</sequence>
<dbReference type="SUPFAM" id="SSF54843">
    <property type="entry name" value="Ribosomal protein L22"/>
    <property type="match status" value="1"/>
</dbReference>
<name>A0ABU3KBQ7_9BACT</name>
<dbReference type="InterPro" id="IPR047867">
    <property type="entry name" value="Ribosomal_uL22_bac/org-type"/>
</dbReference>
<dbReference type="Gene3D" id="3.90.470.10">
    <property type="entry name" value="Ribosomal protein L22/L17"/>
    <property type="match status" value="1"/>
</dbReference>
<evidence type="ECO:0000256" key="5">
    <source>
        <dbReference type="ARBA" id="ARBA00023274"/>
    </source>
</evidence>
<keyword evidence="3 7" id="KW-0694">RNA-binding</keyword>
<evidence type="ECO:0000256" key="3">
    <source>
        <dbReference type="ARBA" id="ARBA00022884"/>
    </source>
</evidence>
<organism evidence="11 12">
    <name type="scientific">Candidatus Nitronereus thalassa</name>
    <dbReference type="NCBI Taxonomy" id="3020898"/>
    <lineage>
        <taxon>Bacteria</taxon>
        <taxon>Pseudomonadati</taxon>
        <taxon>Nitrospirota</taxon>
        <taxon>Nitrospiria</taxon>
        <taxon>Nitrospirales</taxon>
        <taxon>Nitrospiraceae</taxon>
        <taxon>Candidatus Nitronereus</taxon>
    </lineage>
</organism>
<evidence type="ECO:0000256" key="4">
    <source>
        <dbReference type="ARBA" id="ARBA00022980"/>
    </source>
</evidence>
<dbReference type="Proteomes" id="UP001250932">
    <property type="component" value="Unassembled WGS sequence"/>
</dbReference>
<accession>A0ABU3KBQ7</accession>
<evidence type="ECO:0000313" key="12">
    <source>
        <dbReference type="Proteomes" id="UP001250932"/>
    </source>
</evidence>
<reference evidence="11 12" key="1">
    <citation type="journal article" date="2023" name="ISME J.">
        <title>Cultivation and genomic characterization of novel and ubiquitous marine nitrite-oxidizing bacteria from the Nitrospirales.</title>
        <authorList>
            <person name="Mueller A.J."/>
            <person name="Daebeler A."/>
            <person name="Herbold C.W."/>
            <person name="Kirkegaard R.H."/>
            <person name="Daims H."/>
        </authorList>
    </citation>
    <scope>NUCLEOTIDE SEQUENCE [LARGE SCALE GENOMIC DNA]</scope>
    <source>
        <strain evidence="11 12">EB</strain>
    </source>
</reference>
<dbReference type="HAMAP" id="MF_01331_B">
    <property type="entry name" value="Ribosomal_uL22_B"/>
    <property type="match status" value="1"/>
</dbReference>
<comment type="subunit">
    <text evidence="7 9">Part of the 50S ribosomal subunit.</text>
</comment>
<keyword evidence="2 7" id="KW-0699">rRNA-binding</keyword>
<comment type="function">
    <text evidence="7">The globular domain of the protein is located near the polypeptide exit tunnel on the outside of the subunit, while an extended beta-hairpin is found that lines the wall of the exit tunnel in the center of the 70S ribosome.</text>
</comment>
<dbReference type="EMBL" id="JAQOUE010000002">
    <property type="protein sequence ID" value="MDT7043852.1"/>
    <property type="molecule type" value="Genomic_DNA"/>
</dbReference>
<dbReference type="InterPro" id="IPR005727">
    <property type="entry name" value="Ribosomal_uL22_bac/chlpt-type"/>
</dbReference>
<evidence type="ECO:0000256" key="2">
    <source>
        <dbReference type="ARBA" id="ARBA00022730"/>
    </source>
</evidence>
<evidence type="ECO:0000256" key="1">
    <source>
        <dbReference type="ARBA" id="ARBA00009451"/>
    </source>
</evidence>
<dbReference type="InterPro" id="IPR018260">
    <property type="entry name" value="Ribosomal_uL22_CS"/>
</dbReference>